<evidence type="ECO:0000256" key="9">
    <source>
        <dbReference type="PROSITE-ProRule" id="PRU00206"/>
    </source>
</evidence>
<reference evidence="13" key="1">
    <citation type="journal article" date="2020" name="Nat. Ecol. Evol.">
        <title>Deeply conserved synteny resolves early events in vertebrate evolution.</title>
        <authorList>
            <person name="Simakov O."/>
            <person name="Marletaz F."/>
            <person name="Yue J.X."/>
            <person name="O'Connell B."/>
            <person name="Jenkins J."/>
            <person name="Brandt A."/>
            <person name="Calef R."/>
            <person name="Tung C.H."/>
            <person name="Huang T.K."/>
            <person name="Schmutz J."/>
            <person name="Satoh N."/>
            <person name="Yu J.K."/>
            <person name="Putnam N.H."/>
            <person name="Green R.E."/>
            <person name="Rokhsar D.S."/>
        </authorList>
    </citation>
    <scope>NUCLEOTIDE SEQUENCE [LARGE SCALE GENOMIC DNA]</scope>
    <source>
        <strain evidence="13">S238N-H82</strain>
    </source>
</reference>
<feature type="region of interest" description="Disordered" evidence="10">
    <location>
        <begin position="214"/>
        <end position="242"/>
    </location>
</feature>
<feature type="compositionally biased region" description="Polar residues" evidence="10">
    <location>
        <begin position="271"/>
        <end position="284"/>
    </location>
</feature>
<dbReference type="PROSITE" id="PS50050">
    <property type="entry name" value="TNFR_NGFR_2"/>
    <property type="match status" value="1"/>
</dbReference>
<keyword evidence="4 11" id="KW-1133">Transmembrane helix</keyword>
<evidence type="ECO:0000256" key="6">
    <source>
        <dbReference type="ARBA" id="ARBA00023157"/>
    </source>
</evidence>
<comment type="subcellular location">
    <subcellularLocation>
        <location evidence="1">Membrane</location>
        <topology evidence="1">Single-pass membrane protein</topology>
    </subcellularLocation>
</comment>
<evidence type="ECO:0000256" key="4">
    <source>
        <dbReference type="ARBA" id="ARBA00022989"/>
    </source>
</evidence>
<evidence type="ECO:0000313" key="13">
    <source>
        <dbReference type="Proteomes" id="UP000001554"/>
    </source>
</evidence>
<dbReference type="GO" id="GO:0005886">
    <property type="term" value="C:plasma membrane"/>
    <property type="evidence" value="ECO:0000318"/>
    <property type="project" value="GO_Central"/>
</dbReference>
<evidence type="ECO:0000256" key="10">
    <source>
        <dbReference type="SAM" id="MobiDB-lite"/>
    </source>
</evidence>
<keyword evidence="5 11" id="KW-0472">Membrane</keyword>
<dbReference type="PANTHER" id="PTHR12120">
    <property type="entry name" value="TNFR-CYS DOMAIN-CONTAINING PROTEIN"/>
    <property type="match status" value="1"/>
</dbReference>
<dbReference type="GO" id="GO:0038023">
    <property type="term" value="F:signaling receptor activity"/>
    <property type="evidence" value="ECO:0000318"/>
    <property type="project" value="GO_Central"/>
</dbReference>
<dbReference type="AlphaFoldDB" id="A0A9J7LEI0"/>
<keyword evidence="2 11" id="KW-0812">Transmembrane</keyword>
<evidence type="ECO:0000256" key="11">
    <source>
        <dbReference type="SAM" id="Phobius"/>
    </source>
</evidence>
<name>A0A9J7LEI0_BRAFL</name>
<protein>
    <submittedName>
        <fullName evidence="14">Uncharacterized protein LOC118418775</fullName>
    </submittedName>
</protein>
<dbReference type="OMA" id="GQHEYLE"/>
<dbReference type="KEGG" id="bfo:118418775"/>
<feature type="compositionally biased region" description="Low complexity" evidence="10">
    <location>
        <begin position="365"/>
        <end position="386"/>
    </location>
</feature>
<dbReference type="InterPro" id="IPR056762">
    <property type="entry name" value="Death_EDAR"/>
</dbReference>
<dbReference type="InterPro" id="IPR001368">
    <property type="entry name" value="TNFR/NGFR_Cys_rich_reg"/>
</dbReference>
<feature type="transmembrane region" description="Helical" evidence="11">
    <location>
        <begin position="178"/>
        <end position="199"/>
    </location>
</feature>
<dbReference type="Proteomes" id="UP000001554">
    <property type="component" value="Chromosome 7"/>
</dbReference>
<dbReference type="Gene3D" id="2.10.50.10">
    <property type="entry name" value="Tumor Necrosis Factor Receptor, subunit A, domain 2"/>
    <property type="match status" value="1"/>
</dbReference>
<dbReference type="InterPro" id="IPR047526">
    <property type="entry name" value="TNR19/27/EDAR"/>
</dbReference>
<feature type="compositionally biased region" description="Low complexity" evidence="10">
    <location>
        <begin position="301"/>
        <end position="315"/>
    </location>
</feature>
<feature type="domain" description="TNFR-Cys" evidence="12">
    <location>
        <begin position="51"/>
        <end position="95"/>
    </location>
</feature>
<keyword evidence="8" id="KW-0325">Glycoprotein</keyword>
<evidence type="ECO:0000256" key="8">
    <source>
        <dbReference type="ARBA" id="ARBA00023180"/>
    </source>
</evidence>
<accession>A0A9J7LEI0</accession>
<evidence type="ECO:0000256" key="2">
    <source>
        <dbReference type="ARBA" id="ARBA00022692"/>
    </source>
</evidence>
<keyword evidence="13" id="KW-1185">Reference proteome</keyword>
<dbReference type="Pfam" id="PF24979">
    <property type="entry name" value="Death_EDAR"/>
    <property type="match status" value="1"/>
</dbReference>
<organism evidence="13 14">
    <name type="scientific">Branchiostoma floridae</name>
    <name type="common">Florida lancelet</name>
    <name type="synonym">Amphioxus</name>
    <dbReference type="NCBI Taxonomy" id="7739"/>
    <lineage>
        <taxon>Eukaryota</taxon>
        <taxon>Metazoa</taxon>
        <taxon>Chordata</taxon>
        <taxon>Cephalochordata</taxon>
        <taxon>Leptocardii</taxon>
        <taxon>Amphioxiformes</taxon>
        <taxon>Branchiostomatidae</taxon>
        <taxon>Branchiostoma</taxon>
    </lineage>
</organism>
<evidence type="ECO:0000256" key="1">
    <source>
        <dbReference type="ARBA" id="ARBA00004167"/>
    </source>
</evidence>
<dbReference type="GO" id="GO:0046330">
    <property type="term" value="P:positive regulation of JNK cascade"/>
    <property type="evidence" value="ECO:0000318"/>
    <property type="project" value="GO_Central"/>
</dbReference>
<dbReference type="RefSeq" id="XP_035680703.1">
    <property type="nucleotide sequence ID" value="XM_035824810.1"/>
</dbReference>
<gene>
    <name evidence="14" type="primary">LOC118418775</name>
</gene>
<keyword evidence="7" id="KW-0675">Receptor</keyword>
<dbReference type="GeneID" id="118418775"/>
<comment type="caution">
    <text evidence="9">Lacks conserved residue(s) required for the propagation of feature annotation.</text>
</comment>
<evidence type="ECO:0000256" key="7">
    <source>
        <dbReference type="ARBA" id="ARBA00023170"/>
    </source>
</evidence>
<reference evidence="14" key="2">
    <citation type="submission" date="2025-08" db="UniProtKB">
        <authorList>
            <consortium name="RefSeq"/>
        </authorList>
    </citation>
    <scope>IDENTIFICATION</scope>
    <source>
        <strain evidence="14">S238N-H82</strain>
        <tissue evidence="14">Testes</tissue>
    </source>
</reference>
<evidence type="ECO:0000259" key="12">
    <source>
        <dbReference type="PROSITE" id="PS50050"/>
    </source>
</evidence>
<proteinExistence type="predicted"/>
<sequence length="603" mass="64857">MSGSIVVAAPTCGQHEYLENGQCLPCPTCPPGYGVSGPCGFREGALTTCTPCDPNPLATWPTFSDSTNQESCQPCKLCDNSHYSVNCSATTNSHCGPCLFGFFRTHPEEENCLPCKHVMTPYVYLCQDWLDAHKTTTVTITAPPMDISTEPVTTTKNMRVTSNSDVLSLSSENDSNGYINIPIIVIAVFVGLGVVIFIAHKCGFLPCRNRGNPGPGPSVSAVESGDSEAAAEQRDDTDDPEAVPQLDTELINLGEVQTQEQGEEETDTLLPSKSQSSNSITPAASSVDKEDDGDSSDDDSQNGNSSSNASSSSSLDSKDGDTTPVHVSQGDANDCSDPSSGTELILKGPKTAQSKRSNKRASYGSNSQQSRLSYQLSPSSSSSEGSINGTVEGGLFKQNNAVPCRTASPAVASRSTAVHWSAQGGTAEVLIQDQNAFGTSNHDVHKGSRPVPLVELDDGRLVNQTARLQIELSTEYFKKAEKVEMTEETRQLYETACDKFGGQGIEQLHRDTRDVLSNYLDPPPEKEGAYCYWEHLADRFGVKRPMLQNLQGMSNLLQLLGTRNNCSIMDLLNNVAAIKRFDALEAACVSLHKTMNFSDEMQV</sequence>
<evidence type="ECO:0000313" key="14">
    <source>
        <dbReference type="RefSeq" id="XP_035680703.1"/>
    </source>
</evidence>
<dbReference type="Gene3D" id="1.10.533.10">
    <property type="entry name" value="Death Domain, Fas"/>
    <property type="match status" value="1"/>
</dbReference>
<dbReference type="InterPro" id="IPR011029">
    <property type="entry name" value="DEATH-like_dom_sf"/>
</dbReference>
<keyword evidence="3" id="KW-0677">Repeat</keyword>
<dbReference type="OrthoDB" id="10017617at2759"/>
<evidence type="ECO:0000256" key="5">
    <source>
        <dbReference type="ARBA" id="ARBA00023136"/>
    </source>
</evidence>
<keyword evidence="6" id="KW-1015">Disulfide bond</keyword>
<dbReference type="PANTHER" id="PTHR12120:SF10">
    <property type="entry name" value="TNFR-CYS DOMAIN-CONTAINING PROTEIN"/>
    <property type="match status" value="1"/>
</dbReference>
<feature type="repeat" description="TNFR-Cys" evidence="9">
    <location>
        <begin position="51"/>
        <end position="95"/>
    </location>
</feature>
<feature type="compositionally biased region" description="Acidic residues" evidence="10">
    <location>
        <begin position="289"/>
        <end position="300"/>
    </location>
</feature>
<evidence type="ECO:0000256" key="3">
    <source>
        <dbReference type="ARBA" id="ARBA00022737"/>
    </source>
</evidence>
<feature type="region of interest" description="Disordered" evidence="10">
    <location>
        <begin position="255"/>
        <end position="391"/>
    </location>
</feature>
<dbReference type="GO" id="GO:0043123">
    <property type="term" value="P:positive regulation of canonical NF-kappaB signal transduction"/>
    <property type="evidence" value="ECO:0000318"/>
    <property type="project" value="GO_Central"/>
</dbReference>